<dbReference type="Proteomes" id="UP000007127">
    <property type="component" value="Plasmid"/>
</dbReference>
<proteinExistence type="predicted"/>
<name>A0AB72UJ71_9PROT</name>
<evidence type="ECO:0000259" key="1">
    <source>
        <dbReference type="SMART" id="SM00953"/>
    </source>
</evidence>
<evidence type="ECO:0000313" key="3">
    <source>
        <dbReference type="Proteomes" id="UP000007127"/>
    </source>
</evidence>
<organism evidence="2 3">
    <name type="scientific">Thalassospira xiamenensis M-5 = DSM 17429</name>
    <dbReference type="NCBI Taxonomy" id="1123366"/>
    <lineage>
        <taxon>Bacteria</taxon>
        <taxon>Pseudomonadati</taxon>
        <taxon>Pseudomonadota</taxon>
        <taxon>Alphaproteobacteria</taxon>
        <taxon>Rhodospirillales</taxon>
        <taxon>Thalassospiraceae</taxon>
        <taxon>Thalassospira</taxon>
    </lineage>
</organism>
<evidence type="ECO:0000313" key="2">
    <source>
        <dbReference type="EMBL" id="AJD54341.1"/>
    </source>
</evidence>
<sequence>MILTELKDRGLVRLISATYHKPPVLSGLVDNDEEMALLTDLEGQTSARLEAEKGNDPSWDPLMLAWRKRQQDISAYGNSHINAAFTYTRTGGNRFNGEQRGAWYSAWDTQVSIAEVAFHRTRELSYIGKYEDKARYVEIISDCIGEFADIRDEPDHPCLHADPAVGYPKGQALSEALIADEHIGLIYPSVRAPEGDCLVVFDPTTVRNVRPGASWDLVWDGSPHYSAKCV</sequence>
<dbReference type="EMBL" id="CP004389">
    <property type="protein sequence ID" value="AJD54341.1"/>
    <property type="molecule type" value="Genomic_DNA"/>
</dbReference>
<reference evidence="2 3" key="1">
    <citation type="journal article" date="2012" name="J. Bacteriol.">
        <title>Genome sequence of Thalassospira xiamenensis type strain M-5.</title>
        <authorList>
            <person name="Lai Q."/>
            <person name="Shao Z."/>
        </authorList>
    </citation>
    <scope>NUCLEOTIDE SEQUENCE [LARGE SCALE GENOMIC DNA]</scope>
    <source>
        <strain evidence="2 3">M-5</strain>
    </source>
</reference>
<dbReference type="AlphaFoldDB" id="A0AB72UJ71"/>
<dbReference type="InterPro" id="IPR014914">
    <property type="entry name" value="RES_dom"/>
</dbReference>
<dbReference type="SMART" id="SM00953">
    <property type="entry name" value="RES"/>
    <property type="match status" value="1"/>
</dbReference>
<dbReference type="RefSeq" id="WP_040109942.1">
    <property type="nucleotide sequence ID" value="NZ_CP004389.1"/>
</dbReference>
<feature type="domain" description="RES" evidence="1">
    <location>
        <begin position="84"/>
        <end position="212"/>
    </location>
</feature>
<accession>A0AB72UJ71</accession>
<protein>
    <recommendedName>
        <fullName evidence="1">RES domain-containing protein</fullName>
    </recommendedName>
</protein>
<keyword evidence="2" id="KW-0614">Plasmid</keyword>
<dbReference type="KEGG" id="txi:TH3_21343"/>
<geneLocation type="plasmid" evidence="3"/>
<gene>
    <name evidence="2" type="ORF">TH3_21343</name>
</gene>
<dbReference type="Pfam" id="PF08808">
    <property type="entry name" value="RES"/>
    <property type="match status" value="1"/>
</dbReference>
<dbReference type="GeneID" id="31929908"/>